<gene>
    <name evidence="2" type="ORF">FM996_06845</name>
</gene>
<evidence type="ECO:0000259" key="1">
    <source>
        <dbReference type="Pfam" id="PF01521"/>
    </source>
</evidence>
<feature type="domain" description="Core" evidence="1">
    <location>
        <begin position="1"/>
        <end position="101"/>
    </location>
</feature>
<dbReference type="NCBIfam" id="TIGR00049">
    <property type="entry name" value="iron-sulfur cluster assembly accessory protein"/>
    <property type="match status" value="1"/>
</dbReference>
<dbReference type="SUPFAM" id="SSF89360">
    <property type="entry name" value="HesB-like domain"/>
    <property type="match status" value="1"/>
</dbReference>
<evidence type="ECO:0000313" key="3">
    <source>
        <dbReference type="Proteomes" id="UP000316781"/>
    </source>
</evidence>
<accession>A0A549T156</accession>
<organism evidence="2 3">
    <name type="scientific">Methylosinus sporium</name>
    <dbReference type="NCBI Taxonomy" id="428"/>
    <lineage>
        <taxon>Bacteria</taxon>
        <taxon>Pseudomonadati</taxon>
        <taxon>Pseudomonadota</taxon>
        <taxon>Alphaproteobacteria</taxon>
        <taxon>Hyphomicrobiales</taxon>
        <taxon>Methylocystaceae</taxon>
        <taxon>Methylosinus</taxon>
    </lineage>
</organism>
<protein>
    <submittedName>
        <fullName evidence="2">Iron-sulfur cluster assembly accessory protein</fullName>
    </submittedName>
</protein>
<name>A0A549T156_METSR</name>
<reference evidence="2 3" key="1">
    <citation type="submission" date="2019-07" db="EMBL/GenBank/DDBJ databases">
        <title>Ln-dependent methylotrophs.</title>
        <authorList>
            <person name="Tani A."/>
        </authorList>
    </citation>
    <scope>NUCLEOTIDE SEQUENCE [LARGE SCALE GENOMIC DNA]</scope>
    <source>
        <strain evidence="2 3">SM89A</strain>
    </source>
</reference>
<comment type="caution">
    <text evidence="2">The sequence shown here is derived from an EMBL/GenBank/DDBJ whole genome shotgun (WGS) entry which is preliminary data.</text>
</comment>
<sequence length="117" mass="12547">MNIQFTPAAEKFIRRLVMFDGGPGYGLSLYVSPGGCSGMSAEFSVQPAPREGEQAFDFPNFKLFLPAQSRLLLDGVTIDFKETATSTGFSFIDPKAKACGCSSTTQTVVELPELPVA</sequence>
<proteinExistence type="predicted"/>
<evidence type="ECO:0000313" key="2">
    <source>
        <dbReference type="EMBL" id="TRL35591.1"/>
    </source>
</evidence>
<dbReference type="Pfam" id="PF01521">
    <property type="entry name" value="Fe-S_biosyn"/>
    <property type="match status" value="1"/>
</dbReference>
<dbReference type="AlphaFoldDB" id="A0A549T156"/>
<dbReference type="GO" id="GO:0051537">
    <property type="term" value="F:2 iron, 2 sulfur cluster binding"/>
    <property type="evidence" value="ECO:0007669"/>
    <property type="project" value="UniProtKB-ARBA"/>
</dbReference>
<dbReference type="Proteomes" id="UP000316781">
    <property type="component" value="Unassembled WGS sequence"/>
</dbReference>
<dbReference type="InterPro" id="IPR000361">
    <property type="entry name" value="ATAP_core_dom"/>
</dbReference>
<dbReference type="GO" id="GO:0016226">
    <property type="term" value="P:iron-sulfur cluster assembly"/>
    <property type="evidence" value="ECO:0007669"/>
    <property type="project" value="InterPro"/>
</dbReference>
<dbReference type="InterPro" id="IPR035903">
    <property type="entry name" value="HesB-like_dom_sf"/>
</dbReference>
<dbReference type="EMBL" id="VJMF01000028">
    <property type="protein sequence ID" value="TRL35591.1"/>
    <property type="molecule type" value="Genomic_DNA"/>
</dbReference>
<dbReference type="Gene3D" id="2.60.300.12">
    <property type="entry name" value="HesB-like domain"/>
    <property type="match status" value="1"/>
</dbReference>
<dbReference type="InterPro" id="IPR016092">
    <property type="entry name" value="ATAP"/>
</dbReference>
<dbReference type="RefSeq" id="WP_142862403.1">
    <property type="nucleotide sequence ID" value="NZ_VJMF01000028.1"/>
</dbReference>